<evidence type="ECO:0000313" key="3">
    <source>
        <dbReference type="Proteomes" id="UP001055156"/>
    </source>
</evidence>
<dbReference type="InterPro" id="IPR016040">
    <property type="entry name" value="NAD(P)-bd_dom"/>
</dbReference>
<dbReference type="CDD" id="cd05269">
    <property type="entry name" value="TMR_SDR_a"/>
    <property type="match status" value="1"/>
</dbReference>
<evidence type="ECO:0000313" key="2">
    <source>
        <dbReference type="EMBL" id="GJE25599.1"/>
    </source>
</evidence>
<organism evidence="2 3">
    <name type="scientific">Methylobacterium organophilum</name>
    <dbReference type="NCBI Taxonomy" id="410"/>
    <lineage>
        <taxon>Bacteria</taxon>
        <taxon>Pseudomonadati</taxon>
        <taxon>Pseudomonadota</taxon>
        <taxon>Alphaproteobacteria</taxon>
        <taxon>Hyphomicrobiales</taxon>
        <taxon>Methylobacteriaceae</taxon>
        <taxon>Methylobacterium</taxon>
    </lineage>
</organism>
<keyword evidence="3" id="KW-1185">Reference proteome</keyword>
<dbReference type="Pfam" id="PF13460">
    <property type="entry name" value="NAD_binding_10"/>
    <property type="match status" value="1"/>
</dbReference>
<evidence type="ECO:0000259" key="1">
    <source>
        <dbReference type="Pfam" id="PF13460"/>
    </source>
</evidence>
<comment type="caution">
    <text evidence="2">The sequence shown here is derived from an EMBL/GenBank/DDBJ whole genome shotgun (WGS) entry which is preliminary data.</text>
</comment>
<dbReference type="Gene3D" id="3.40.50.720">
    <property type="entry name" value="NAD(P)-binding Rossmann-like Domain"/>
    <property type="match status" value="1"/>
</dbReference>
<dbReference type="SUPFAM" id="SSF51735">
    <property type="entry name" value="NAD(P)-binding Rossmann-fold domains"/>
    <property type="match status" value="1"/>
</dbReference>
<dbReference type="Gene3D" id="3.90.25.10">
    <property type="entry name" value="UDP-galactose 4-epimerase, domain 1"/>
    <property type="match status" value="1"/>
</dbReference>
<name>A0ABQ4T578_METOR</name>
<dbReference type="RefSeq" id="WP_238309533.1">
    <property type="nucleotide sequence ID" value="NZ_BPQV01000001.1"/>
</dbReference>
<feature type="domain" description="NAD(P)-binding" evidence="1">
    <location>
        <begin position="13"/>
        <end position="194"/>
    </location>
</feature>
<reference evidence="2" key="2">
    <citation type="submission" date="2021-08" db="EMBL/GenBank/DDBJ databases">
        <authorList>
            <person name="Tani A."/>
            <person name="Ola A."/>
            <person name="Ogura Y."/>
            <person name="Katsura K."/>
            <person name="Hayashi T."/>
        </authorList>
    </citation>
    <scope>NUCLEOTIDE SEQUENCE</scope>
    <source>
        <strain evidence="2">NBRC 15689</strain>
    </source>
</reference>
<reference evidence="2" key="1">
    <citation type="journal article" date="2021" name="Front. Microbiol.">
        <title>Comprehensive Comparative Genomics and Phenotyping of Methylobacterium Species.</title>
        <authorList>
            <person name="Alessa O."/>
            <person name="Ogura Y."/>
            <person name="Fujitani Y."/>
            <person name="Takami H."/>
            <person name="Hayashi T."/>
            <person name="Sahin N."/>
            <person name="Tani A."/>
        </authorList>
    </citation>
    <scope>NUCLEOTIDE SEQUENCE</scope>
    <source>
        <strain evidence="2">NBRC 15689</strain>
    </source>
</reference>
<dbReference type="PANTHER" id="PTHR47129">
    <property type="entry name" value="QUINONE OXIDOREDUCTASE 2"/>
    <property type="match status" value="1"/>
</dbReference>
<dbReference type="InterPro" id="IPR052718">
    <property type="entry name" value="NmrA-type_oxidoreductase"/>
</dbReference>
<dbReference type="EMBL" id="BPQV01000001">
    <property type="protein sequence ID" value="GJE25599.1"/>
    <property type="molecule type" value="Genomic_DNA"/>
</dbReference>
<accession>A0ABQ4T578</accession>
<sequence length="294" mass="30145">MSDASSPRLFVTGASGQLGRLVVDALLTRVPAERIVAGLRDPAGAAAASFRDRGIAVRVADYARPDTLTAAFAGIDRLLLISSSEIGQRVAQHRNVVEAAKAAGVGFLAYTSVLRADTSPLGLAEEHRRSEALVTGSGLPYALLRNGWYTENYTASIPPALAHGVFLGSAGEGRIASAARIDYAEAAAAVLTAPEVQAGRTYELAGDAAYTLAQFAETVAALSGKPVAYRDLPEAEFKAALLGAGLPDFVASLLADSDAAAAKGALDDDGHALSTLIGRPTTPFADTIAAALKG</sequence>
<dbReference type="InterPro" id="IPR036291">
    <property type="entry name" value="NAD(P)-bd_dom_sf"/>
</dbReference>
<proteinExistence type="predicted"/>
<dbReference type="Proteomes" id="UP001055156">
    <property type="component" value="Unassembled WGS sequence"/>
</dbReference>
<gene>
    <name evidence="2" type="primary">qorB</name>
    <name evidence="2" type="ORF">LKMONMHP_0437</name>
</gene>
<protein>
    <submittedName>
        <fullName evidence="2">Quinone oxidoreductase 2</fullName>
    </submittedName>
</protein>
<dbReference type="PANTHER" id="PTHR47129:SF1">
    <property type="entry name" value="NMRA-LIKE DOMAIN-CONTAINING PROTEIN"/>
    <property type="match status" value="1"/>
</dbReference>